<dbReference type="GO" id="GO:0010970">
    <property type="term" value="P:transport along microtubule"/>
    <property type="evidence" value="ECO:0007669"/>
    <property type="project" value="TreeGrafter"/>
</dbReference>
<feature type="compositionally biased region" description="Basic and acidic residues" evidence="8">
    <location>
        <begin position="1"/>
        <end position="10"/>
    </location>
</feature>
<protein>
    <submittedName>
        <fullName evidence="9">Cytoplasmic dynein 1 intermediate chain</fullName>
    </submittedName>
</protein>
<dbReference type="PANTHER" id="PTHR12442">
    <property type="entry name" value="DYNEIN INTERMEDIATE CHAIN"/>
    <property type="match status" value="1"/>
</dbReference>
<name>A0A2J7R9L0_9NEOP</name>
<dbReference type="GO" id="GO:0045503">
    <property type="term" value="F:dynein light chain binding"/>
    <property type="evidence" value="ECO:0007669"/>
    <property type="project" value="TreeGrafter"/>
</dbReference>
<dbReference type="EMBL" id="NEVH01006582">
    <property type="protein sequence ID" value="PNF37521.1"/>
    <property type="molecule type" value="Genomic_DNA"/>
</dbReference>
<evidence type="ECO:0000256" key="4">
    <source>
        <dbReference type="ARBA" id="ARBA00022574"/>
    </source>
</evidence>
<keyword evidence="5" id="KW-0677">Repeat</keyword>
<feature type="region of interest" description="Disordered" evidence="8">
    <location>
        <begin position="645"/>
        <end position="667"/>
    </location>
</feature>
<evidence type="ECO:0000256" key="3">
    <source>
        <dbReference type="ARBA" id="ARBA00022490"/>
    </source>
</evidence>
<dbReference type="GO" id="GO:0005868">
    <property type="term" value="C:cytoplasmic dynein complex"/>
    <property type="evidence" value="ECO:0007669"/>
    <property type="project" value="InterPro"/>
</dbReference>
<dbReference type="InterPro" id="IPR050687">
    <property type="entry name" value="Dynein_IC"/>
</dbReference>
<dbReference type="InterPro" id="IPR001680">
    <property type="entry name" value="WD40_rpt"/>
</dbReference>
<dbReference type="AlphaFoldDB" id="A0A2J7R9L0"/>
<keyword evidence="3" id="KW-0963">Cytoplasm</keyword>
<evidence type="ECO:0000313" key="10">
    <source>
        <dbReference type="Proteomes" id="UP000235965"/>
    </source>
</evidence>
<dbReference type="SMART" id="SM00320">
    <property type="entry name" value="WD40"/>
    <property type="match status" value="6"/>
</dbReference>
<dbReference type="GO" id="GO:0045504">
    <property type="term" value="F:dynein heavy chain binding"/>
    <property type="evidence" value="ECO:0007669"/>
    <property type="project" value="TreeGrafter"/>
</dbReference>
<evidence type="ECO:0000256" key="8">
    <source>
        <dbReference type="SAM" id="MobiDB-lite"/>
    </source>
</evidence>
<sequence>MADRKAELERKKAKLQALREEKERRRIEKAQKDAEEVAIRAVSSEKDQRKELDQMLSSLGVAPVSDVLSSLSSLSSLTPEQSANGTPDSSLQLHTAPPAASNKRRASQLSVVSVQSTNIPPREMVTYAKQTQTVSSGHERDAHAFDYYDEYNLNPGLEWEDEFTAEDEESSLPHLDGFQSKLPPGILPHGLPQVKEVQPALTSLENAPPKQEPAKQVRELSEEEKQMTILTEEFQRFLDRAGRLMERAVSESVDIYTDYTGVADGDEAGDEKSGLRLSLNRCFYDDRWSRNRCLTSLDWSPQYPELLVASYHNNEDSPNDPDGVCLIWNTKFKKTTPEYIFHCQSPVLAATFARFHPNLVLGGTYSGQIVLWDNRVQKRTPIQRTPLSTSAHTHPVYCLSVVGTQNAHNLISVSTDGRLCSWSLDMLSQPQETLELQHKQGKPIAVTCLAFPHGDVNNFIVGSEEGSVYTACRHGSKAGVTETYEGHQGPVTGISAHSVQGAIDFSHLFLTSSFDWTVKLWSVKENRPLYSFEDNGDYVYDVAWSPVHPALFATVDGTGRLDLWDLNQDTEVPTASALVEGAPALNRVSWTPSGLHVTVGDDMGKIWVYDVGEQLSQPRIDDWSKFVYTLQELKNNQADEEIDKLNLSSSGPSSLGNLASLSPNPLR</sequence>
<keyword evidence="4 7" id="KW-0853">WD repeat</keyword>
<feature type="region of interest" description="Disordered" evidence="8">
    <location>
        <begin position="70"/>
        <end position="113"/>
    </location>
</feature>
<dbReference type="Pfam" id="PF11540">
    <property type="entry name" value="Dynein_IC2"/>
    <property type="match status" value="1"/>
</dbReference>
<proteinExistence type="inferred from homology"/>
<dbReference type="InterPro" id="IPR015943">
    <property type="entry name" value="WD40/YVTN_repeat-like_dom_sf"/>
</dbReference>
<keyword evidence="6" id="KW-0206">Cytoskeleton</keyword>
<keyword evidence="10" id="KW-1185">Reference proteome</keyword>
<evidence type="ECO:0000256" key="7">
    <source>
        <dbReference type="PROSITE-ProRule" id="PRU00221"/>
    </source>
</evidence>
<dbReference type="Gene3D" id="2.130.10.10">
    <property type="entry name" value="YVTN repeat-like/Quinoprotein amine dehydrogenase"/>
    <property type="match status" value="2"/>
</dbReference>
<dbReference type="Pfam" id="PF00400">
    <property type="entry name" value="WD40"/>
    <property type="match status" value="1"/>
</dbReference>
<feature type="compositionally biased region" description="Polar residues" evidence="8">
    <location>
        <begin position="78"/>
        <end position="93"/>
    </location>
</feature>
<comment type="caution">
    <text evidence="9">The sequence shown here is derived from an EMBL/GenBank/DDBJ whole genome shotgun (WGS) entry which is preliminary data.</text>
</comment>
<dbReference type="PROSITE" id="PS50082">
    <property type="entry name" value="WD_REPEATS_2"/>
    <property type="match status" value="1"/>
</dbReference>
<evidence type="ECO:0000313" key="9">
    <source>
        <dbReference type="EMBL" id="PNF37521.1"/>
    </source>
</evidence>
<dbReference type="Proteomes" id="UP000235965">
    <property type="component" value="Unassembled WGS sequence"/>
</dbReference>
<dbReference type="SUPFAM" id="SSF50978">
    <property type="entry name" value="WD40 repeat-like"/>
    <property type="match status" value="1"/>
</dbReference>
<evidence type="ECO:0000256" key="5">
    <source>
        <dbReference type="ARBA" id="ARBA00022737"/>
    </source>
</evidence>
<dbReference type="FunFam" id="2.130.10.10:FF:001896">
    <property type="entry name" value="Cytoplasmic dynein 1 intermediate chain"/>
    <property type="match status" value="1"/>
</dbReference>
<accession>A0A2J7R9L0</accession>
<evidence type="ECO:0000256" key="1">
    <source>
        <dbReference type="ARBA" id="ARBA00004245"/>
    </source>
</evidence>
<dbReference type="PANTHER" id="PTHR12442:SF22">
    <property type="entry name" value="CYTOPLASMIC DYNEIN 1 INTERMEDIATE CHAIN-RELATED"/>
    <property type="match status" value="1"/>
</dbReference>
<reference evidence="9 10" key="1">
    <citation type="submission" date="2017-12" db="EMBL/GenBank/DDBJ databases">
        <title>Hemimetabolous genomes reveal molecular basis of termite eusociality.</title>
        <authorList>
            <person name="Harrison M.C."/>
            <person name="Jongepier E."/>
            <person name="Robertson H.M."/>
            <person name="Arning N."/>
            <person name="Bitard-Feildel T."/>
            <person name="Chao H."/>
            <person name="Childers C.P."/>
            <person name="Dinh H."/>
            <person name="Doddapaneni H."/>
            <person name="Dugan S."/>
            <person name="Gowin J."/>
            <person name="Greiner C."/>
            <person name="Han Y."/>
            <person name="Hu H."/>
            <person name="Hughes D.S.T."/>
            <person name="Huylmans A.-K."/>
            <person name="Kemena C."/>
            <person name="Kremer L.P.M."/>
            <person name="Lee S.L."/>
            <person name="Lopez-Ezquerra A."/>
            <person name="Mallet L."/>
            <person name="Monroy-Kuhn J.M."/>
            <person name="Moser A."/>
            <person name="Murali S.C."/>
            <person name="Muzny D.M."/>
            <person name="Otani S."/>
            <person name="Piulachs M.-D."/>
            <person name="Poelchau M."/>
            <person name="Qu J."/>
            <person name="Schaub F."/>
            <person name="Wada-Katsumata A."/>
            <person name="Worley K.C."/>
            <person name="Xie Q."/>
            <person name="Ylla G."/>
            <person name="Poulsen M."/>
            <person name="Gibbs R.A."/>
            <person name="Schal C."/>
            <person name="Richards S."/>
            <person name="Belles X."/>
            <person name="Korb J."/>
            <person name="Bornberg-Bauer E."/>
        </authorList>
    </citation>
    <scope>NUCLEOTIDE SEQUENCE [LARGE SCALE GENOMIC DNA]</scope>
    <source>
        <tissue evidence="9">Whole body</tissue>
    </source>
</reference>
<dbReference type="InterPro" id="IPR036322">
    <property type="entry name" value="WD40_repeat_dom_sf"/>
</dbReference>
<organism evidence="9 10">
    <name type="scientific">Cryptotermes secundus</name>
    <dbReference type="NCBI Taxonomy" id="105785"/>
    <lineage>
        <taxon>Eukaryota</taxon>
        <taxon>Metazoa</taxon>
        <taxon>Ecdysozoa</taxon>
        <taxon>Arthropoda</taxon>
        <taxon>Hexapoda</taxon>
        <taxon>Insecta</taxon>
        <taxon>Pterygota</taxon>
        <taxon>Neoptera</taxon>
        <taxon>Polyneoptera</taxon>
        <taxon>Dictyoptera</taxon>
        <taxon>Blattodea</taxon>
        <taxon>Blattoidea</taxon>
        <taxon>Termitoidae</taxon>
        <taxon>Kalotermitidae</taxon>
        <taxon>Cryptotermitinae</taxon>
        <taxon>Cryptotermes</taxon>
    </lineage>
</organism>
<evidence type="ECO:0000256" key="2">
    <source>
        <dbReference type="ARBA" id="ARBA00011059"/>
    </source>
</evidence>
<dbReference type="FunFam" id="2.130.10.10:FF:000026">
    <property type="entry name" value="cytoplasmic dynein 1 intermediate chain 2 isoform X2"/>
    <property type="match status" value="1"/>
</dbReference>
<dbReference type="InterPro" id="IPR025956">
    <property type="entry name" value="DYNC1I1/DYNC1I2"/>
</dbReference>
<comment type="similarity">
    <text evidence="2">Belongs to the dynein intermediate chain family.</text>
</comment>
<comment type="subcellular location">
    <subcellularLocation>
        <location evidence="1">Cytoplasm</location>
        <location evidence="1">Cytoskeleton</location>
    </subcellularLocation>
</comment>
<feature type="repeat" description="WD" evidence="7">
    <location>
        <begin position="484"/>
        <end position="531"/>
    </location>
</feature>
<dbReference type="OrthoDB" id="4189at2759"/>
<gene>
    <name evidence="9" type="primary">sw_7</name>
    <name evidence="9" type="ORF">B7P43_G13828</name>
</gene>
<evidence type="ECO:0000256" key="6">
    <source>
        <dbReference type="ARBA" id="ARBA00023212"/>
    </source>
</evidence>
<feature type="region of interest" description="Disordered" evidence="8">
    <location>
        <begin position="1"/>
        <end position="49"/>
    </location>
</feature>
<feature type="compositionally biased region" description="Basic and acidic residues" evidence="8">
    <location>
        <begin position="17"/>
        <end position="49"/>
    </location>
</feature>